<dbReference type="InterPro" id="IPR000941">
    <property type="entry name" value="Enolase"/>
</dbReference>
<dbReference type="Pfam" id="PF03952">
    <property type="entry name" value="Enolase_N"/>
    <property type="match status" value="1"/>
</dbReference>
<dbReference type="InterPro" id="IPR020811">
    <property type="entry name" value="Enolase_N"/>
</dbReference>
<organism evidence="12 13">
    <name type="scientific">Dorea acetigenes</name>
    <dbReference type="NCBI Taxonomy" id="2981787"/>
    <lineage>
        <taxon>Bacteria</taxon>
        <taxon>Bacillati</taxon>
        <taxon>Bacillota</taxon>
        <taxon>Clostridia</taxon>
        <taxon>Lachnospirales</taxon>
        <taxon>Lachnospiraceae</taxon>
        <taxon>Dorea</taxon>
    </lineage>
</organism>
<keyword evidence="8" id="KW-0324">Glycolysis</keyword>
<protein>
    <recommendedName>
        <fullName evidence="4">Enolase</fullName>
        <ecNumber evidence="3">4.2.1.11</ecNumber>
    </recommendedName>
</protein>
<accession>A0ABT2RNP1</accession>
<comment type="similarity">
    <text evidence="2">Belongs to the enolase family.</text>
</comment>
<evidence type="ECO:0000256" key="5">
    <source>
        <dbReference type="ARBA" id="ARBA00022525"/>
    </source>
</evidence>
<comment type="caution">
    <text evidence="12">The sequence shown here is derived from an EMBL/GenBank/DDBJ whole genome shotgun (WGS) entry which is preliminary data.</text>
</comment>
<dbReference type="InterPro" id="IPR029017">
    <property type="entry name" value="Enolase-like_N"/>
</dbReference>
<comment type="catalytic activity">
    <reaction evidence="10">
        <text>(2R)-2-phosphoglycerate = phosphoenolpyruvate + H2O</text>
        <dbReference type="Rhea" id="RHEA:10164"/>
        <dbReference type="ChEBI" id="CHEBI:15377"/>
        <dbReference type="ChEBI" id="CHEBI:58289"/>
        <dbReference type="ChEBI" id="CHEBI:58702"/>
        <dbReference type="EC" id="4.2.1.11"/>
    </reaction>
    <physiologicalReaction direction="left-to-right" evidence="10">
        <dbReference type="Rhea" id="RHEA:10165"/>
    </physiologicalReaction>
</comment>
<dbReference type="InterPro" id="IPR020810">
    <property type="entry name" value="Enolase_C"/>
</dbReference>
<dbReference type="Pfam" id="PF00113">
    <property type="entry name" value="Enolase_C"/>
    <property type="match status" value="1"/>
</dbReference>
<evidence type="ECO:0000256" key="10">
    <source>
        <dbReference type="ARBA" id="ARBA00048951"/>
    </source>
</evidence>
<keyword evidence="7" id="KW-0460">Magnesium</keyword>
<feature type="domain" description="Enolase N-terminal" evidence="11">
    <location>
        <begin position="6"/>
        <end position="134"/>
    </location>
</feature>
<dbReference type="PANTHER" id="PTHR11902">
    <property type="entry name" value="ENOLASE"/>
    <property type="match status" value="1"/>
</dbReference>
<dbReference type="PANTHER" id="PTHR11902:SF1">
    <property type="entry name" value="ENOLASE"/>
    <property type="match status" value="1"/>
</dbReference>
<dbReference type="Gene3D" id="3.20.20.120">
    <property type="entry name" value="Enolase-like C-terminal domain"/>
    <property type="match status" value="1"/>
</dbReference>
<dbReference type="Gene3D" id="3.30.390.10">
    <property type="entry name" value="Enolase-like, N-terminal domain"/>
    <property type="match status" value="1"/>
</dbReference>
<dbReference type="InterPro" id="IPR036849">
    <property type="entry name" value="Enolase-like_C_sf"/>
</dbReference>
<dbReference type="EC" id="4.2.1.11" evidence="3"/>
<dbReference type="SUPFAM" id="SSF51604">
    <property type="entry name" value="Enolase C-terminal domain-like"/>
    <property type="match status" value="1"/>
</dbReference>
<evidence type="ECO:0000256" key="4">
    <source>
        <dbReference type="ARBA" id="ARBA00017068"/>
    </source>
</evidence>
<dbReference type="EMBL" id="JAOQJU010000012">
    <property type="protein sequence ID" value="MCU6687033.1"/>
    <property type="molecule type" value="Genomic_DNA"/>
</dbReference>
<evidence type="ECO:0000313" key="13">
    <source>
        <dbReference type="Proteomes" id="UP001652431"/>
    </source>
</evidence>
<keyword evidence="6" id="KW-0479">Metal-binding</keyword>
<gene>
    <name evidence="12" type="ORF">OCV99_10810</name>
</gene>
<dbReference type="SMART" id="SM01193">
    <property type="entry name" value="Enolase_N"/>
    <property type="match status" value="1"/>
</dbReference>
<dbReference type="Proteomes" id="UP001652431">
    <property type="component" value="Unassembled WGS sequence"/>
</dbReference>
<evidence type="ECO:0000256" key="2">
    <source>
        <dbReference type="ARBA" id="ARBA00009604"/>
    </source>
</evidence>
<name>A0ABT2RNP1_9FIRM</name>
<evidence type="ECO:0000259" key="11">
    <source>
        <dbReference type="SMART" id="SM01193"/>
    </source>
</evidence>
<comment type="pathway">
    <text evidence="1">Carbohydrate degradation; glycolysis; pyruvate from D-glyceraldehyde 3-phosphate: step 4/5.</text>
</comment>
<dbReference type="RefSeq" id="WP_262575436.1">
    <property type="nucleotide sequence ID" value="NZ_JAOQJU010000012.1"/>
</dbReference>
<reference evidence="12 13" key="1">
    <citation type="journal article" date="2021" name="ISME Commun">
        <title>Automated analysis of genomic sequences facilitates high-throughput and comprehensive description of bacteria.</title>
        <authorList>
            <person name="Hitch T.C.A."/>
        </authorList>
    </citation>
    <scope>NUCLEOTIDE SEQUENCE [LARGE SCALE GENOMIC DNA]</scope>
    <source>
        <strain evidence="12 13">Sanger_03</strain>
    </source>
</reference>
<evidence type="ECO:0000256" key="3">
    <source>
        <dbReference type="ARBA" id="ARBA00012058"/>
    </source>
</evidence>
<proteinExistence type="inferred from homology"/>
<keyword evidence="5" id="KW-0964">Secreted</keyword>
<keyword evidence="13" id="KW-1185">Reference proteome</keyword>
<evidence type="ECO:0000256" key="7">
    <source>
        <dbReference type="ARBA" id="ARBA00022842"/>
    </source>
</evidence>
<keyword evidence="9" id="KW-0456">Lyase</keyword>
<dbReference type="SUPFAM" id="SSF54826">
    <property type="entry name" value="Enolase N-terminal domain-like"/>
    <property type="match status" value="1"/>
</dbReference>
<sequence length="215" mass="23245">MNELKITDVKAREVYNGLYIPTLEVTIEVGNEKGTSVAPMGQSIGSDEAVELRDGGERFGGVGCLKAVEKIETELKELLIGMDVTQQRKIDHAMCELDGTPNKSRLGANALVAVSAAATVAAANTLHMPIYRYVNGNARIIPVPMMDYVSGGHYSYGASSEIQEFSFLPIGADSLVEAMELSRKLYFTLLDMVTEKFGSLAQSVNTSGGFSYYNN</sequence>
<dbReference type="PRINTS" id="PR00148">
    <property type="entry name" value="ENOLASE"/>
</dbReference>
<evidence type="ECO:0000313" key="12">
    <source>
        <dbReference type="EMBL" id="MCU6687033.1"/>
    </source>
</evidence>
<evidence type="ECO:0000256" key="9">
    <source>
        <dbReference type="ARBA" id="ARBA00023239"/>
    </source>
</evidence>
<evidence type="ECO:0000256" key="8">
    <source>
        <dbReference type="ARBA" id="ARBA00023152"/>
    </source>
</evidence>
<evidence type="ECO:0000256" key="6">
    <source>
        <dbReference type="ARBA" id="ARBA00022723"/>
    </source>
</evidence>
<evidence type="ECO:0000256" key="1">
    <source>
        <dbReference type="ARBA" id="ARBA00005031"/>
    </source>
</evidence>